<dbReference type="InterPro" id="IPR012337">
    <property type="entry name" value="RNaseH-like_sf"/>
</dbReference>
<sequence length="184" mass="20823">MTGNKKFVSTLQSSLESRLTKFEEMECFQVAATLDPRFKLDWCIGEEQVIIKNLLNAKVESASPKGNATMKCSAQPKKRPKLFSYMESQSSAMPADTAPHEVPVYFSTPCLTEDTDPLVYWKENQSRFPTLAQRACKYLAIPASSAPVERIFSVAGKIFRPERCRLNDKTFEELLRIRCNSVAQ</sequence>
<name>A0ABQ8MEA4_LABRO</name>
<gene>
    <name evidence="7" type="ORF">H4Q32_006760</name>
</gene>
<evidence type="ECO:0000256" key="2">
    <source>
        <dbReference type="ARBA" id="ARBA00022723"/>
    </source>
</evidence>
<evidence type="ECO:0000256" key="5">
    <source>
        <dbReference type="ARBA" id="ARBA00023242"/>
    </source>
</evidence>
<evidence type="ECO:0000256" key="3">
    <source>
        <dbReference type="ARBA" id="ARBA00022771"/>
    </source>
</evidence>
<keyword evidence="4" id="KW-0862">Zinc</keyword>
<dbReference type="SUPFAM" id="SSF53098">
    <property type="entry name" value="Ribonuclease H-like"/>
    <property type="match status" value="1"/>
</dbReference>
<keyword evidence="5" id="KW-0539">Nucleus</keyword>
<keyword evidence="8" id="KW-1185">Reference proteome</keyword>
<keyword evidence="2" id="KW-0479">Metal-binding</keyword>
<dbReference type="Proteomes" id="UP000830375">
    <property type="component" value="Unassembled WGS sequence"/>
</dbReference>
<proteinExistence type="predicted"/>
<protein>
    <submittedName>
        <fullName evidence="7">Zinc finger BED domain-containing protein 4</fullName>
    </submittedName>
</protein>
<evidence type="ECO:0000313" key="8">
    <source>
        <dbReference type="Proteomes" id="UP000830375"/>
    </source>
</evidence>
<evidence type="ECO:0000313" key="7">
    <source>
        <dbReference type="EMBL" id="KAI2661217.1"/>
    </source>
</evidence>
<organism evidence="7 8">
    <name type="scientific">Labeo rohita</name>
    <name type="common">Indian major carp</name>
    <name type="synonym">Cyprinus rohita</name>
    <dbReference type="NCBI Taxonomy" id="84645"/>
    <lineage>
        <taxon>Eukaryota</taxon>
        <taxon>Metazoa</taxon>
        <taxon>Chordata</taxon>
        <taxon>Craniata</taxon>
        <taxon>Vertebrata</taxon>
        <taxon>Euteleostomi</taxon>
        <taxon>Actinopterygii</taxon>
        <taxon>Neopterygii</taxon>
        <taxon>Teleostei</taxon>
        <taxon>Ostariophysi</taxon>
        <taxon>Cypriniformes</taxon>
        <taxon>Cyprinidae</taxon>
        <taxon>Labeoninae</taxon>
        <taxon>Labeonini</taxon>
        <taxon>Labeo</taxon>
    </lineage>
</organism>
<feature type="domain" description="HAT C-terminal dimerisation" evidence="6">
    <location>
        <begin position="104"/>
        <end position="178"/>
    </location>
</feature>
<dbReference type="PANTHER" id="PTHR46481:SF10">
    <property type="entry name" value="ZINC FINGER BED DOMAIN-CONTAINING PROTEIN 39"/>
    <property type="match status" value="1"/>
</dbReference>
<reference evidence="7 8" key="1">
    <citation type="submission" date="2022-01" db="EMBL/GenBank/DDBJ databases">
        <title>A high-quality chromosome-level genome assembly of rohu carp, Labeo rohita.</title>
        <authorList>
            <person name="Arick M.A. II"/>
            <person name="Hsu C.-Y."/>
            <person name="Magbanua Z."/>
            <person name="Pechanova O."/>
            <person name="Grover C."/>
            <person name="Miller E."/>
            <person name="Thrash A."/>
            <person name="Ezzel L."/>
            <person name="Alam S."/>
            <person name="Benzie J."/>
            <person name="Hamilton M."/>
            <person name="Karsi A."/>
            <person name="Lawrence M.L."/>
            <person name="Peterson D.G."/>
        </authorList>
    </citation>
    <scope>NUCLEOTIDE SEQUENCE [LARGE SCALE GENOMIC DNA]</scope>
    <source>
        <strain evidence="8">BAU-BD-2019</strain>
        <tissue evidence="7">Blood</tissue>
    </source>
</reference>
<dbReference type="Pfam" id="PF05699">
    <property type="entry name" value="Dimer_Tnp_hAT"/>
    <property type="match status" value="1"/>
</dbReference>
<evidence type="ECO:0000256" key="4">
    <source>
        <dbReference type="ARBA" id="ARBA00022833"/>
    </source>
</evidence>
<dbReference type="PANTHER" id="PTHR46481">
    <property type="entry name" value="ZINC FINGER BED DOMAIN-CONTAINING PROTEIN 4"/>
    <property type="match status" value="1"/>
</dbReference>
<keyword evidence="3" id="KW-0863">Zinc-finger</keyword>
<dbReference type="InterPro" id="IPR052035">
    <property type="entry name" value="ZnF_BED_domain_contain"/>
</dbReference>
<dbReference type="EMBL" id="JACTAM010000008">
    <property type="protein sequence ID" value="KAI2661217.1"/>
    <property type="molecule type" value="Genomic_DNA"/>
</dbReference>
<comment type="caution">
    <text evidence="7">The sequence shown here is derived from an EMBL/GenBank/DDBJ whole genome shotgun (WGS) entry which is preliminary data.</text>
</comment>
<evidence type="ECO:0000259" key="6">
    <source>
        <dbReference type="Pfam" id="PF05699"/>
    </source>
</evidence>
<evidence type="ECO:0000256" key="1">
    <source>
        <dbReference type="ARBA" id="ARBA00004123"/>
    </source>
</evidence>
<comment type="subcellular location">
    <subcellularLocation>
        <location evidence="1">Nucleus</location>
    </subcellularLocation>
</comment>
<dbReference type="InterPro" id="IPR008906">
    <property type="entry name" value="HATC_C_dom"/>
</dbReference>
<accession>A0ABQ8MEA4</accession>